<dbReference type="EMBL" id="HAEB01019675">
    <property type="protein sequence ID" value="SBQ66202.1"/>
    <property type="molecule type" value="Transcribed_RNA"/>
</dbReference>
<name>A0A1A8G4S2_9TELE</name>
<feature type="non-terminal residue" evidence="1">
    <location>
        <position position="59"/>
    </location>
</feature>
<reference evidence="1" key="1">
    <citation type="submission" date="2016-05" db="EMBL/GenBank/DDBJ databases">
        <authorList>
            <person name="Lavstsen T."/>
            <person name="Jespersen J.S."/>
        </authorList>
    </citation>
    <scope>NUCLEOTIDE SEQUENCE</scope>
    <source>
        <tissue evidence="1">Brain</tissue>
    </source>
</reference>
<reference evidence="1" key="2">
    <citation type="submission" date="2016-06" db="EMBL/GenBank/DDBJ databases">
        <title>The genome of a short-lived fish provides insights into sex chromosome evolution and the genetic control of aging.</title>
        <authorList>
            <person name="Reichwald K."/>
            <person name="Felder M."/>
            <person name="Petzold A."/>
            <person name="Koch P."/>
            <person name="Groth M."/>
            <person name="Platzer M."/>
        </authorList>
    </citation>
    <scope>NUCLEOTIDE SEQUENCE</scope>
    <source>
        <tissue evidence="1">Brain</tissue>
    </source>
</reference>
<protein>
    <submittedName>
        <fullName evidence="1">Uncharacterized protein</fullName>
    </submittedName>
</protein>
<organism evidence="1">
    <name type="scientific">Nothobranchius korthausae</name>
    <dbReference type="NCBI Taxonomy" id="1143690"/>
    <lineage>
        <taxon>Eukaryota</taxon>
        <taxon>Metazoa</taxon>
        <taxon>Chordata</taxon>
        <taxon>Craniata</taxon>
        <taxon>Vertebrata</taxon>
        <taxon>Euteleostomi</taxon>
        <taxon>Actinopterygii</taxon>
        <taxon>Neopterygii</taxon>
        <taxon>Teleostei</taxon>
        <taxon>Neoteleostei</taxon>
        <taxon>Acanthomorphata</taxon>
        <taxon>Ovalentaria</taxon>
        <taxon>Atherinomorphae</taxon>
        <taxon>Cyprinodontiformes</taxon>
        <taxon>Nothobranchiidae</taxon>
        <taxon>Nothobranchius</taxon>
    </lineage>
</organism>
<dbReference type="AlphaFoldDB" id="A0A1A8G4S2"/>
<sequence>DKFQLQILETPSHAVLRWLLDMSSASLRMKNLFVPRAWSRSERCVFCLNRFRQLSKLAY</sequence>
<proteinExistence type="predicted"/>
<feature type="non-terminal residue" evidence="1">
    <location>
        <position position="1"/>
    </location>
</feature>
<accession>A0A1A8G4S2</accession>
<gene>
    <name evidence="1" type="primary">Nfu_g_1_021463</name>
</gene>
<evidence type="ECO:0000313" key="1">
    <source>
        <dbReference type="EMBL" id="SBQ66202.1"/>
    </source>
</evidence>